<dbReference type="Proteomes" id="UP000507470">
    <property type="component" value="Unassembled WGS sequence"/>
</dbReference>
<keyword evidence="5" id="KW-1185">Reference proteome</keyword>
<dbReference type="SMART" id="SM00216">
    <property type="entry name" value="VWD"/>
    <property type="match status" value="1"/>
</dbReference>
<dbReference type="PROSITE" id="PS51233">
    <property type="entry name" value="VWFD"/>
    <property type="match status" value="1"/>
</dbReference>
<dbReference type="OrthoDB" id="10001041at2759"/>
<feature type="domain" description="VWFD" evidence="3">
    <location>
        <begin position="1234"/>
        <end position="1409"/>
    </location>
</feature>
<keyword evidence="1" id="KW-1133">Transmembrane helix</keyword>
<sequence>MFCNIWLILSGILIVNLHVHLSSATTADYTDPCTDYVIIESHYNRTVNYTLKSEDEDVCESSFLPAGWYAYQDFQNIPTKPPVPGQCGSSSPIWLNGSYPTAYGEYRTLKACRVGTISNCKDSWDVTVVNCMSYNVAYLEPVSSCGRYCMESKTDYKLSTESNWMYPCYSYNIIPNEYDRTVDYTLMSDEIEICDNITLGWYGYMGYENVPTQPPKPGQCGSSSPIWFNGTYPSYYGMTSTMKACTVGLSSNCSKSWNVTVMNCGYFNVAKLTDLDVCARYCMESKNNSDMYSNSSQWYSGMHTSPLFNNSHNGPSTPSYWNDPCKSYNIIPNDYDRTVHYTLMSDETEICDNITMGWYGYMGYENVPTQPPKPGQCGSSSPIWFNGTYPWYHGMTSTMKACTVGLSSNCSKSWNVTVMNCGYFNVAKLTDLDVCARYCMESKNNSDKNSNSSKWYSGMHTSPLFNNSYNGPSTPSYWNDPCNSYNIIPNDYDRTVHYILMSDEIEICDNITMGWYGYMGYENVPTQPPKPGQCGSSSPIWFNGTYPLYHGMTSTMKACIVGLSSNCSKSWNVTVMNCGYFNVAKLTDLDVCARYCMESKNDSDKHYNSSQWYSEMYKTTSLFNNSNNGPSTPSYWNDPCNSYNIIPNDYDRTVDYTLMSDETEICDNITMGWYGYIGYENVPTQPPKPGQCGSSSPIWFNGTYPLYHGMTSTMTACIVGLSSNCSKSWNVTVMNCGYFNVAKLTDLDVCARYCMGTYPSYQGMTSIMKACTVGISSNCSKSWNITVMNCGYFNVAQLTDLDVCARYCMESKNGSDMHSSSPSWYSGMQTPSTKSYNICNTTYVNVIESSADRTFNSTLEGEEICDNITEGWYRYSGNEKIPSRPPIPGQCSSSSPIWVEGTYPSPYNGEVSELKACMVSPSSTCEKSWNVTFMYCNDQLMVYLKPLESCARYCMEDMVFDEKESTTPSFNAGENIDLNSYIGLFVEAEVPTYDTNSEDRQLMFKCTYWQKTDDISFLDDYSFDVKWVIDDDEVIVKSNIKVEDLYTTGRLKSSDWSSRPKKMGFNVKCGGRLHSSDTGASYVESDIFFAGMDVWPKSLSISSGQSAEINVWSTVPVACIDGSSHACDVTIEMVDFNEQFTSGAPAYCNSSITDLTKPSLCGLVLDGWKTPSVWQKLSVSLPANTAQDQEYQAKLLLRVSSASYDSVWTNYLLPEISINVVNENVTDDYWMWYGSCFTGSDPWFSTFDWRWYGFHDEGEFALYRHKTKPIEINTIQRRRESHHTWTEHCAIAVRAASDVFIIYGCGNPPKWVVRRLGCSIGNEYLEVYSSWGTYEIVLPTGTRVHVWISGNRMLNVYITLSRADLYETEGLCGTWNGNYDDDFTGRDGNNYQDPTDFARTWSVPESDSLFINKTRTEKMVQSFMYCSCLGQTLAGFSSEVDCSWKESQPVCPPLNMDKKSCTVRNKRSTDNVDEDDVFDISADEIAYIERPEVSMDWKNGWNESSAEDACTNYFSQSVLFDACSSLSNVNTTAAITNCIQNIQLSGTDDYMDDSFELLKTECANEVRTNNTLWKDDEKSAVAQLIDDNVCPFDCKYKGKKHGDCVKKECNCYVGFTGKDCRVNMTAGPDVVKRISDESFCDKSISSCEQISIYGENFYESANLLCRIETANNVNNELISTGTSFTTTGILEGVGEVKCPLTTGSRRRRKRSTETSTLTFQLVSVTNDGVTYSDTVATASYDSSCYTCTTNGTNVVCQLRSDICVVNGGCYSATSSQCSSDSDATTASKIWLVGVVTSVFILGIIVFLVFKWYKKSKSVGPVNRKGDEELQNAMQFDEELQNAMQFDAYEIYPTPNVPPSLHKIDKKALYDF</sequence>
<keyword evidence="1" id="KW-0812">Transmembrane</keyword>
<feature type="chain" id="PRO_5026969744" description="VWFD domain-containing protein" evidence="2">
    <location>
        <begin position="25"/>
        <end position="1871"/>
    </location>
</feature>
<dbReference type="EMBL" id="CACVKT020001854">
    <property type="protein sequence ID" value="CAC5372518.1"/>
    <property type="molecule type" value="Genomic_DNA"/>
</dbReference>
<accession>A0A6J8AQS1</accession>
<dbReference type="InterPro" id="IPR058727">
    <property type="entry name" value="Helical_Vwde"/>
</dbReference>
<feature type="transmembrane region" description="Helical" evidence="1">
    <location>
        <begin position="1789"/>
        <end position="1809"/>
    </location>
</feature>
<keyword evidence="2" id="KW-0732">Signal</keyword>
<organism evidence="4 5">
    <name type="scientific">Mytilus coruscus</name>
    <name type="common">Sea mussel</name>
    <dbReference type="NCBI Taxonomy" id="42192"/>
    <lineage>
        <taxon>Eukaryota</taxon>
        <taxon>Metazoa</taxon>
        <taxon>Spiralia</taxon>
        <taxon>Lophotrochozoa</taxon>
        <taxon>Mollusca</taxon>
        <taxon>Bivalvia</taxon>
        <taxon>Autobranchia</taxon>
        <taxon>Pteriomorphia</taxon>
        <taxon>Mytilida</taxon>
        <taxon>Mytiloidea</taxon>
        <taxon>Mytilidae</taxon>
        <taxon>Mytilinae</taxon>
        <taxon>Mytilus</taxon>
    </lineage>
</organism>
<reference evidence="4 5" key="1">
    <citation type="submission" date="2020-06" db="EMBL/GenBank/DDBJ databases">
        <authorList>
            <person name="Li R."/>
            <person name="Bekaert M."/>
        </authorList>
    </citation>
    <scope>NUCLEOTIDE SEQUENCE [LARGE SCALE GENOMIC DNA]</scope>
    <source>
        <strain evidence="5">wild</strain>
    </source>
</reference>
<name>A0A6J8AQS1_MYTCO</name>
<evidence type="ECO:0000313" key="5">
    <source>
        <dbReference type="Proteomes" id="UP000507470"/>
    </source>
</evidence>
<evidence type="ECO:0000313" key="4">
    <source>
        <dbReference type="EMBL" id="CAC5372518.1"/>
    </source>
</evidence>
<dbReference type="InterPro" id="IPR001846">
    <property type="entry name" value="VWF_type-D"/>
</dbReference>
<proteinExistence type="predicted"/>
<feature type="signal peptide" evidence="2">
    <location>
        <begin position="1"/>
        <end position="24"/>
    </location>
</feature>
<protein>
    <recommendedName>
        <fullName evidence="3">VWFD domain-containing protein</fullName>
    </recommendedName>
</protein>
<keyword evidence="1" id="KW-0472">Membrane</keyword>
<dbReference type="Pfam" id="PF00094">
    <property type="entry name" value="VWD"/>
    <property type="match status" value="1"/>
</dbReference>
<evidence type="ECO:0000256" key="2">
    <source>
        <dbReference type="SAM" id="SignalP"/>
    </source>
</evidence>
<evidence type="ECO:0000256" key="1">
    <source>
        <dbReference type="SAM" id="Phobius"/>
    </source>
</evidence>
<gene>
    <name evidence="4" type="ORF">MCOR_10580</name>
</gene>
<evidence type="ECO:0000259" key="3">
    <source>
        <dbReference type="PROSITE" id="PS51233"/>
    </source>
</evidence>
<dbReference type="Pfam" id="PF26129">
    <property type="entry name" value="Vwde"/>
    <property type="match status" value="1"/>
</dbReference>